<feature type="region of interest" description="Disordered" evidence="1">
    <location>
        <begin position="13"/>
        <end position="38"/>
    </location>
</feature>
<evidence type="ECO:0000256" key="1">
    <source>
        <dbReference type="SAM" id="MobiDB-lite"/>
    </source>
</evidence>
<gene>
    <name evidence="2" type="ORF">SKAU_G00400920</name>
</gene>
<keyword evidence="3" id="KW-1185">Reference proteome</keyword>
<name>A0A9Q1IAC9_SYNKA</name>
<dbReference type="Proteomes" id="UP001152622">
    <property type="component" value="Chromosome 21"/>
</dbReference>
<organism evidence="2 3">
    <name type="scientific">Synaphobranchus kaupii</name>
    <name type="common">Kaup's arrowtooth eel</name>
    <dbReference type="NCBI Taxonomy" id="118154"/>
    <lineage>
        <taxon>Eukaryota</taxon>
        <taxon>Metazoa</taxon>
        <taxon>Chordata</taxon>
        <taxon>Craniata</taxon>
        <taxon>Vertebrata</taxon>
        <taxon>Euteleostomi</taxon>
        <taxon>Actinopterygii</taxon>
        <taxon>Neopterygii</taxon>
        <taxon>Teleostei</taxon>
        <taxon>Anguilliformes</taxon>
        <taxon>Synaphobranchidae</taxon>
        <taxon>Synaphobranchus</taxon>
    </lineage>
</organism>
<reference evidence="2" key="1">
    <citation type="journal article" date="2023" name="Science">
        <title>Genome structures resolve the early diversification of teleost fishes.</title>
        <authorList>
            <person name="Parey E."/>
            <person name="Louis A."/>
            <person name="Montfort J."/>
            <person name="Bouchez O."/>
            <person name="Roques C."/>
            <person name="Iampietro C."/>
            <person name="Lluch J."/>
            <person name="Castinel A."/>
            <person name="Donnadieu C."/>
            <person name="Desvignes T."/>
            <person name="Floi Bucao C."/>
            <person name="Jouanno E."/>
            <person name="Wen M."/>
            <person name="Mejri S."/>
            <person name="Dirks R."/>
            <person name="Jansen H."/>
            <person name="Henkel C."/>
            <person name="Chen W.J."/>
            <person name="Zahm M."/>
            <person name="Cabau C."/>
            <person name="Klopp C."/>
            <person name="Thompson A.W."/>
            <person name="Robinson-Rechavi M."/>
            <person name="Braasch I."/>
            <person name="Lecointre G."/>
            <person name="Bobe J."/>
            <person name="Postlethwait J.H."/>
            <person name="Berthelot C."/>
            <person name="Roest Crollius H."/>
            <person name="Guiguen Y."/>
        </authorList>
    </citation>
    <scope>NUCLEOTIDE SEQUENCE</scope>
    <source>
        <strain evidence="2">WJC10195</strain>
    </source>
</reference>
<dbReference type="AlphaFoldDB" id="A0A9Q1IAC9"/>
<dbReference type="EMBL" id="JAINUF010000021">
    <property type="protein sequence ID" value="KAJ8334453.1"/>
    <property type="molecule type" value="Genomic_DNA"/>
</dbReference>
<evidence type="ECO:0000313" key="2">
    <source>
        <dbReference type="EMBL" id="KAJ8334453.1"/>
    </source>
</evidence>
<protein>
    <submittedName>
        <fullName evidence="2">Uncharacterized protein</fullName>
    </submittedName>
</protein>
<proteinExistence type="predicted"/>
<comment type="caution">
    <text evidence="2">The sequence shown here is derived from an EMBL/GenBank/DDBJ whole genome shotgun (WGS) entry which is preliminary data.</text>
</comment>
<evidence type="ECO:0000313" key="3">
    <source>
        <dbReference type="Proteomes" id="UP001152622"/>
    </source>
</evidence>
<accession>A0A9Q1IAC9</accession>
<sequence>MSGELRLKLAAARFFQENEPGQRGAEEGGSEGGGRDMKSIAELQHPRTNSSRRLDFPAQAGPPTSRLLEVAVTHSGAGAGIGQHRLLLCSPAFALRELSTEQRGRVKREEMAGTGIGVRVRNLPLWGMGMLQLPQRPRDWWRVSFRRAQVLISAQAQTLLLATEAWLSPRFLFADPFRQQREDGNITK</sequence>